<reference evidence="2 3" key="1">
    <citation type="submission" date="2018-03" db="EMBL/GenBank/DDBJ databases">
        <title>Genomic Encyclopedia of Archaeal and Bacterial Type Strains, Phase II (KMG-II): from individual species to whole genera.</title>
        <authorList>
            <person name="Goeker M."/>
        </authorList>
    </citation>
    <scope>NUCLEOTIDE SEQUENCE [LARGE SCALE GENOMIC DNA]</scope>
    <source>
        <strain evidence="2 3">DSM 28354</strain>
    </source>
</reference>
<dbReference type="Pfam" id="PF05685">
    <property type="entry name" value="Uma2"/>
    <property type="match status" value="1"/>
</dbReference>
<keyword evidence="2" id="KW-0540">Nuclease</keyword>
<dbReference type="Proteomes" id="UP000238375">
    <property type="component" value="Unassembled WGS sequence"/>
</dbReference>
<dbReference type="EMBL" id="PVTE01000002">
    <property type="protein sequence ID" value="PRY45393.1"/>
    <property type="molecule type" value="Genomic_DNA"/>
</dbReference>
<dbReference type="PANTHER" id="PTHR36558:SF1">
    <property type="entry name" value="RESTRICTION ENDONUCLEASE DOMAIN-CONTAINING PROTEIN-RELATED"/>
    <property type="match status" value="1"/>
</dbReference>
<dbReference type="RefSeq" id="WP_106136256.1">
    <property type="nucleotide sequence ID" value="NZ_PVTE01000002.1"/>
</dbReference>
<proteinExistence type="predicted"/>
<sequence>MEAVALKLPETLKEDELLFVPATWEEYVALLDETPYTIQFLNGELFMGQASLAHESLVVTLAVLLSAYFFDKEGYDVLGSNIKIVIPNQIGDVNADVSVVNDPVEYGATPGGNVSTARIKNPEIVVEVLSKSTRVFDSIEKLGYYKLIPSLKHILLVDQEQPFVSVYSRTDVPNEWLNHDYRSLDETVRLGDIPLPMTAIYRKSPFNKPTE</sequence>
<dbReference type="GO" id="GO:0004519">
    <property type="term" value="F:endonuclease activity"/>
    <property type="evidence" value="ECO:0007669"/>
    <property type="project" value="UniProtKB-KW"/>
</dbReference>
<dbReference type="Gene3D" id="3.90.1570.10">
    <property type="entry name" value="tt1808, chain A"/>
    <property type="match status" value="1"/>
</dbReference>
<accession>A0A2T0TIB2</accession>
<dbReference type="InterPro" id="IPR008538">
    <property type="entry name" value="Uma2"/>
</dbReference>
<dbReference type="CDD" id="cd06260">
    <property type="entry name" value="DUF820-like"/>
    <property type="match status" value="1"/>
</dbReference>
<evidence type="ECO:0000313" key="3">
    <source>
        <dbReference type="Proteomes" id="UP000238375"/>
    </source>
</evidence>
<keyword evidence="3" id="KW-1185">Reference proteome</keyword>
<organism evidence="2 3">
    <name type="scientific">Spirosoma oryzae</name>
    <dbReference type="NCBI Taxonomy" id="1469603"/>
    <lineage>
        <taxon>Bacteria</taxon>
        <taxon>Pseudomonadati</taxon>
        <taxon>Bacteroidota</taxon>
        <taxon>Cytophagia</taxon>
        <taxon>Cytophagales</taxon>
        <taxon>Cytophagaceae</taxon>
        <taxon>Spirosoma</taxon>
    </lineage>
</organism>
<dbReference type="OrthoDB" id="943224at2"/>
<gene>
    <name evidence="2" type="ORF">CLV58_102141</name>
</gene>
<keyword evidence="2" id="KW-0255">Endonuclease</keyword>
<comment type="caution">
    <text evidence="2">The sequence shown here is derived from an EMBL/GenBank/DDBJ whole genome shotgun (WGS) entry which is preliminary data.</text>
</comment>
<evidence type="ECO:0000313" key="2">
    <source>
        <dbReference type="EMBL" id="PRY45393.1"/>
    </source>
</evidence>
<dbReference type="SUPFAM" id="SSF52980">
    <property type="entry name" value="Restriction endonuclease-like"/>
    <property type="match status" value="1"/>
</dbReference>
<dbReference type="AlphaFoldDB" id="A0A2T0TIB2"/>
<dbReference type="InterPro" id="IPR012296">
    <property type="entry name" value="Nuclease_put_TT1808"/>
</dbReference>
<name>A0A2T0TIB2_9BACT</name>
<keyword evidence="2" id="KW-0378">Hydrolase</keyword>
<dbReference type="InterPro" id="IPR011335">
    <property type="entry name" value="Restrct_endonuc-II-like"/>
</dbReference>
<dbReference type="PANTHER" id="PTHR36558">
    <property type="entry name" value="GLR1098 PROTEIN"/>
    <property type="match status" value="1"/>
</dbReference>
<evidence type="ECO:0000259" key="1">
    <source>
        <dbReference type="Pfam" id="PF05685"/>
    </source>
</evidence>
<feature type="domain" description="Putative restriction endonuclease" evidence="1">
    <location>
        <begin position="24"/>
        <end position="190"/>
    </location>
</feature>
<protein>
    <submittedName>
        <fullName evidence="2">Uma2 family endonuclease</fullName>
    </submittedName>
</protein>